<dbReference type="EMBL" id="KN847046">
    <property type="protein sequence ID" value="KIW23533.1"/>
    <property type="molecule type" value="Genomic_DNA"/>
</dbReference>
<dbReference type="Gene3D" id="3.30.40.10">
    <property type="entry name" value="Zinc/RING finger domain, C3HC4 (zinc finger)"/>
    <property type="match status" value="1"/>
</dbReference>
<keyword evidence="1" id="KW-0862">Zinc</keyword>
<evidence type="ECO:0000313" key="4">
    <source>
        <dbReference type="Proteomes" id="UP000054466"/>
    </source>
</evidence>
<feature type="domain" description="RING-type" evidence="2">
    <location>
        <begin position="63"/>
        <end position="107"/>
    </location>
</feature>
<dbReference type="STRING" id="569365.A0A0D2BWV0"/>
<evidence type="ECO:0000313" key="3">
    <source>
        <dbReference type="EMBL" id="KIW23533.1"/>
    </source>
</evidence>
<dbReference type="GeneID" id="27350918"/>
<sequence>MGGDILPAMYFLGLFMLEQYRFLEVQEACIFDSEEHAMKPCPLVAFKADEGDRAGVEGMALECAICQVDAIGRAEYVYKLSCSHKFHRWCLVVWLIHEGRSNCPLCRDQILVNDICLPALRQNWGYDDDAICFPVGG</sequence>
<dbReference type="RefSeq" id="XP_016243749.1">
    <property type="nucleotide sequence ID" value="XM_016399187.1"/>
</dbReference>
<keyword evidence="1" id="KW-0479">Metal-binding</keyword>
<dbReference type="AlphaFoldDB" id="A0A0D2BWV0"/>
<accession>A0A0D2BWV0</accession>
<evidence type="ECO:0000259" key="2">
    <source>
        <dbReference type="PROSITE" id="PS50089"/>
    </source>
</evidence>
<name>A0A0D2BWV0_9EURO</name>
<dbReference type="SUPFAM" id="SSF57850">
    <property type="entry name" value="RING/U-box"/>
    <property type="match status" value="1"/>
</dbReference>
<keyword evidence="4" id="KW-1185">Reference proteome</keyword>
<dbReference type="Proteomes" id="UP000054466">
    <property type="component" value="Unassembled WGS sequence"/>
</dbReference>
<organism evidence="3 4">
    <name type="scientific">Cladophialophora immunda</name>
    <dbReference type="NCBI Taxonomy" id="569365"/>
    <lineage>
        <taxon>Eukaryota</taxon>
        <taxon>Fungi</taxon>
        <taxon>Dikarya</taxon>
        <taxon>Ascomycota</taxon>
        <taxon>Pezizomycotina</taxon>
        <taxon>Eurotiomycetes</taxon>
        <taxon>Chaetothyriomycetidae</taxon>
        <taxon>Chaetothyriales</taxon>
        <taxon>Herpotrichiellaceae</taxon>
        <taxon>Cladophialophora</taxon>
    </lineage>
</organism>
<evidence type="ECO:0000256" key="1">
    <source>
        <dbReference type="PROSITE-ProRule" id="PRU00175"/>
    </source>
</evidence>
<proteinExistence type="predicted"/>
<dbReference type="GO" id="GO:0008270">
    <property type="term" value="F:zinc ion binding"/>
    <property type="evidence" value="ECO:0007669"/>
    <property type="project" value="UniProtKB-KW"/>
</dbReference>
<dbReference type="VEuPathDB" id="FungiDB:PV07_11724"/>
<dbReference type="Pfam" id="PF13639">
    <property type="entry name" value="zf-RING_2"/>
    <property type="match status" value="1"/>
</dbReference>
<dbReference type="HOGENOM" id="CLU_1906528_0_0_1"/>
<gene>
    <name evidence="3" type="ORF">PV07_11724</name>
</gene>
<dbReference type="OrthoDB" id="8062037at2759"/>
<dbReference type="PANTHER" id="PTHR47662:SF1">
    <property type="entry name" value="RING-TYPE DOMAIN-CONTAINING PROTEIN"/>
    <property type="match status" value="1"/>
</dbReference>
<dbReference type="SMART" id="SM00184">
    <property type="entry name" value="RING"/>
    <property type="match status" value="1"/>
</dbReference>
<dbReference type="PROSITE" id="PS50089">
    <property type="entry name" value="ZF_RING_2"/>
    <property type="match status" value="1"/>
</dbReference>
<protein>
    <recommendedName>
        <fullName evidence="2">RING-type domain-containing protein</fullName>
    </recommendedName>
</protein>
<keyword evidence="1" id="KW-0863">Zinc-finger</keyword>
<dbReference type="PANTHER" id="PTHR47662">
    <property type="entry name" value="RING-TYPE DOMAIN-CONTAINING PROTEIN"/>
    <property type="match status" value="1"/>
</dbReference>
<dbReference type="InterPro" id="IPR013083">
    <property type="entry name" value="Znf_RING/FYVE/PHD"/>
</dbReference>
<dbReference type="InterPro" id="IPR001841">
    <property type="entry name" value="Znf_RING"/>
</dbReference>
<reference evidence="3 4" key="1">
    <citation type="submission" date="2015-01" db="EMBL/GenBank/DDBJ databases">
        <title>The Genome Sequence of Cladophialophora immunda CBS83496.</title>
        <authorList>
            <consortium name="The Broad Institute Genomics Platform"/>
            <person name="Cuomo C."/>
            <person name="de Hoog S."/>
            <person name="Gorbushina A."/>
            <person name="Stielow B."/>
            <person name="Teixiera M."/>
            <person name="Abouelleil A."/>
            <person name="Chapman S.B."/>
            <person name="Priest M."/>
            <person name="Young S.K."/>
            <person name="Wortman J."/>
            <person name="Nusbaum C."/>
            <person name="Birren B."/>
        </authorList>
    </citation>
    <scope>NUCLEOTIDE SEQUENCE [LARGE SCALE GENOMIC DNA]</scope>
    <source>
        <strain evidence="3 4">CBS 83496</strain>
    </source>
</reference>